<dbReference type="PANTHER" id="PTHR42776:SF4">
    <property type="entry name" value="ACYLAMINO-ACID-RELEASING ENZYME"/>
    <property type="match status" value="1"/>
</dbReference>
<dbReference type="KEGG" id="mng:MNEG_16740"/>
<dbReference type="GeneID" id="25734530"/>
<evidence type="ECO:0000313" key="3">
    <source>
        <dbReference type="EMBL" id="KIY91224.1"/>
    </source>
</evidence>
<dbReference type="Proteomes" id="UP000054498">
    <property type="component" value="Unassembled WGS sequence"/>
</dbReference>
<protein>
    <recommendedName>
        <fullName evidence="2">Peptidase S9 prolyl oligopeptidase catalytic domain-containing protein</fullName>
    </recommendedName>
</protein>
<dbReference type="OrthoDB" id="416344at2759"/>
<proteinExistence type="predicted"/>
<dbReference type="AlphaFoldDB" id="A0A0D2LGP3"/>
<evidence type="ECO:0000256" key="1">
    <source>
        <dbReference type="ARBA" id="ARBA00022801"/>
    </source>
</evidence>
<dbReference type="RefSeq" id="XP_013890244.1">
    <property type="nucleotide sequence ID" value="XM_014034790.1"/>
</dbReference>
<dbReference type="STRING" id="145388.A0A0D2LGP3"/>
<dbReference type="SUPFAM" id="SSF53474">
    <property type="entry name" value="alpha/beta-Hydrolases"/>
    <property type="match status" value="1"/>
</dbReference>
<evidence type="ECO:0000313" key="4">
    <source>
        <dbReference type="Proteomes" id="UP000054498"/>
    </source>
</evidence>
<keyword evidence="4" id="KW-1185">Reference proteome</keyword>
<dbReference type="Gene3D" id="3.40.50.1820">
    <property type="entry name" value="alpha/beta hydrolase"/>
    <property type="match status" value="1"/>
</dbReference>
<gene>
    <name evidence="3" type="ORF">MNEG_16740</name>
</gene>
<dbReference type="Pfam" id="PF00326">
    <property type="entry name" value="Peptidase_S9"/>
    <property type="match status" value="1"/>
</dbReference>
<dbReference type="EMBL" id="KK106936">
    <property type="protein sequence ID" value="KIY91224.1"/>
    <property type="molecule type" value="Genomic_DNA"/>
</dbReference>
<reference evidence="3 4" key="1">
    <citation type="journal article" date="2013" name="BMC Genomics">
        <title>Reconstruction of the lipid metabolism for the microalga Monoraphidium neglectum from its genome sequence reveals characteristics suitable for biofuel production.</title>
        <authorList>
            <person name="Bogen C."/>
            <person name="Al-Dilaimi A."/>
            <person name="Albersmeier A."/>
            <person name="Wichmann J."/>
            <person name="Grundmann M."/>
            <person name="Rupp O."/>
            <person name="Lauersen K.J."/>
            <person name="Blifernez-Klassen O."/>
            <person name="Kalinowski J."/>
            <person name="Goesmann A."/>
            <person name="Mussgnug J.H."/>
            <person name="Kruse O."/>
        </authorList>
    </citation>
    <scope>NUCLEOTIDE SEQUENCE [LARGE SCALE GENOMIC DNA]</scope>
    <source>
        <strain evidence="3 4">SAG 48.87</strain>
    </source>
</reference>
<accession>A0A0D2LGP3</accession>
<dbReference type="GO" id="GO:0004252">
    <property type="term" value="F:serine-type endopeptidase activity"/>
    <property type="evidence" value="ECO:0007669"/>
    <property type="project" value="TreeGrafter"/>
</dbReference>
<keyword evidence="1" id="KW-0378">Hydrolase</keyword>
<dbReference type="InterPro" id="IPR001375">
    <property type="entry name" value="Peptidase_S9_cat"/>
</dbReference>
<evidence type="ECO:0000259" key="2">
    <source>
        <dbReference type="Pfam" id="PF00326"/>
    </source>
</evidence>
<dbReference type="GO" id="GO:0006508">
    <property type="term" value="P:proteolysis"/>
    <property type="evidence" value="ECO:0007669"/>
    <property type="project" value="InterPro"/>
</dbReference>
<organism evidence="3 4">
    <name type="scientific">Monoraphidium neglectum</name>
    <dbReference type="NCBI Taxonomy" id="145388"/>
    <lineage>
        <taxon>Eukaryota</taxon>
        <taxon>Viridiplantae</taxon>
        <taxon>Chlorophyta</taxon>
        <taxon>core chlorophytes</taxon>
        <taxon>Chlorophyceae</taxon>
        <taxon>CS clade</taxon>
        <taxon>Sphaeropleales</taxon>
        <taxon>Selenastraceae</taxon>
        <taxon>Monoraphidium</taxon>
    </lineage>
</organism>
<dbReference type="PANTHER" id="PTHR42776">
    <property type="entry name" value="SERINE PEPTIDASE S9 FAMILY MEMBER"/>
    <property type="match status" value="1"/>
</dbReference>
<name>A0A0D2LGP3_9CHLO</name>
<feature type="domain" description="Peptidase S9 prolyl oligopeptidase catalytic" evidence="2">
    <location>
        <begin position="22"/>
        <end position="110"/>
    </location>
</feature>
<dbReference type="InterPro" id="IPR029058">
    <property type="entry name" value="AB_hydrolase_fold"/>
</dbReference>
<sequence length="127" mass="14341">MIGQTDIPDWCYIETLGTEEGRRRYRPDPTPADLEAFYNASPVAHVDKVVAPLAFMLGAKDRRVPLDDARRYIDAVRARGVDTRVLVFPNDTHALDKPNTEFEQWLNLAWWLGLHVPGGKRPEGGAE</sequence>